<evidence type="ECO:0000256" key="2">
    <source>
        <dbReference type="ARBA" id="ARBA00008779"/>
    </source>
</evidence>
<dbReference type="CDD" id="cd16029">
    <property type="entry name" value="4-S"/>
    <property type="match status" value="1"/>
</dbReference>
<evidence type="ECO:0000256" key="4">
    <source>
        <dbReference type="ARBA" id="ARBA00022801"/>
    </source>
</evidence>
<dbReference type="Proteomes" id="UP000007879">
    <property type="component" value="Unassembled WGS sequence"/>
</dbReference>
<dbReference type="Gene3D" id="3.40.720.10">
    <property type="entry name" value="Alkaline Phosphatase, subunit A"/>
    <property type="match status" value="1"/>
</dbReference>
<evidence type="ECO:0000256" key="6">
    <source>
        <dbReference type="ARBA" id="ARBA00023180"/>
    </source>
</evidence>
<keyword evidence="5" id="KW-0106">Calcium</keyword>
<evidence type="ECO:0000256" key="7">
    <source>
        <dbReference type="SAM" id="SignalP"/>
    </source>
</evidence>
<organism evidence="9 10">
    <name type="scientific">Amphimedon queenslandica</name>
    <name type="common">Sponge</name>
    <dbReference type="NCBI Taxonomy" id="400682"/>
    <lineage>
        <taxon>Eukaryota</taxon>
        <taxon>Metazoa</taxon>
        <taxon>Porifera</taxon>
        <taxon>Demospongiae</taxon>
        <taxon>Heteroscleromorpha</taxon>
        <taxon>Haplosclerida</taxon>
        <taxon>Niphatidae</taxon>
        <taxon>Amphimedon</taxon>
    </lineage>
</organism>
<dbReference type="KEGG" id="aqu:109581016"/>
<feature type="domain" description="Sulfatase N-terminal" evidence="8">
    <location>
        <begin position="23"/>
        <end position="331"/>
    </location>
</feature>
<keyword evidence="3" id="KW-0479">Metal-binding</keyword>
<keyword evidence="7" id="KW-0732">Signal</keyword>
<reference evidence="9" key="2">
    <citation type="submission" date="2024-06" db="UniProtKB">
        <authorList>
            <consortium name="EnsemblMetazoa"/>
        </authorList>
    </citation>
    <scope>IDENTIFICATION</scope>
</reference>
<dbReference type="InterPro" id="IPR024607">
    <property type="entry name" value="Sulfatase_CS"/>
</dbReference>
<evidence type="ECO:0000313" key="9">
    <source>
        <dbReference type="EnsemblMetazoa" id="XP_019850295.1"/>
    </source>
</evidence>
<dbReference type="Pfam" id="PF00884">
    <property type="entry name" value="Sulfatase"/>
    <property type="match status" value="1"/>
</dbReference>
<evidence type="ECO:0000256" key="1">
    <source>
        <dbReference type="ARBA" id="ARBA00001913"/>
    </source>
</evidence>
<proteinExistence type="inferred from homology"/>
<dbReference type="PROSITE" id="PS00149">
    <property type="entry name" value="SULFATASE_2"/>
    <property type="match status" value="1"/>
</dbReference>
<evidence type="ECO:0000313" key="10">
    <source>
        <dbReference type="Proteomes" id="UP000007879"/>
    </source>
</evidence>
<dbReference type="GeneID" id="109581016"/>
<name>A0AAN0IZW2_AMPQE</name>
<sequence>MALFKLVFLSFFAIAAATVNAKPNLVFVLVDDWGFADVSFRNPAISSPHFESLATKEGLILDRHYVFKYCSPSRASFLTGRFPHHAHQWNPPQSGLVGANINMTMIPAKLKTAGYKTHMVGKWHEGFYLKKFLPINRGFDTMSGFLGGGEDHMTQEIICAVDYWKNDAIDTRNGTYDDYTYVEDLSKILTNHDPSDPFFLYLPLHNVHAPLQAPDEFLNLYPVNSTCSDRRTIQAMVSVADNVTGFVVKMLKDKGMWDNTLIVVSADNGGAPCEGSNYPLKGSKMTFYEGGVRSLAFVSGGLLPSDRRGKKTEGFIHIADWYTTFCQLAGVDSDDSGAGKFPVDGMNVWPILTGENEKTQHEQIPLGYHFDFSSNSNT</sequence>
<feature type="chain" id="PRO_5043032805" description="Sulfatase N-terminal domain-containing protein" evidence="7">
    <location>
        <begin position="22"/>
        <end position="378"/>
    </location>
</feature>
<dbReference type="GO" id="GO:0046872">
    <property type="term" value="F:metal ion binding"/>
    <property type="evidence" value="ECO:0007669"/>
    <property type="project" value="UniProtKB-KW"/>
</dbReference>
<dbReference type="AlphaFoldDB" id="A0AAN0IZW2"/>
<dbReference type="InterPro" id="IPR000917">
    <property type="entry name" value="Sulfatase_N"/>
</dbReference>
<comment type="similarity">
    <text evidence="2">Belongs to the sulfatase family.</text>
</comment>
<keyword evidence="6" id="KW-0325">Glycoprotein</keyword>
<reference evidence="10" key="1">
    <citation type="journal article" date="2010" name="Nature">
        <title>The Amphimedon queenslandica genome and the evolution of animal complexity.</title>
        <authorList>
            <person name="Srivastava M."/>
            <person name="Simakov O."/>
            <person name="Chapman J."/>
            <person name="Fahey B."/>
            <person name="Gauthier M.E."/>
            <person name="Mitros T."/>
            <person name="Richards G.S."/>
            <person name="Conaco C."/>
            <person name="Dacre M."/>
            <person name="Hellsten U."/>
            <person name="Larroux C."/>
            <person name="Putnam N.H."/>
            <person name="Stanke M."/>
            <person name="Adamska M."/>
            <person name="Darling A."/>
            <person name="Degnan S.M."/>
            <person name="Oakley T.H."/>
            <person name="Plachetzki D.C."/>
            <person name="Zhai Y."/>
            <person name="Adamski M."/>
            <person name="Calcino A."/>
            <person name="Cummins S.F."/>
            <person name="Goodstein D.M."/>
            <person name="Harris C."/>
            <person name="Jackson D.J."/>
            <person name="Leys S.P."/>
            <person name="Shu S."/>
            <person name="Woodcroft B.J."/>
            <person name="Vervoort M."/>
            <person name="Kosik K.S."/>
            <person name="Manning G."/>
            <person name="Degnan B.M."/>
            <person name="Rokhsar D.S."/>
        </authorList>
    </citation>
    <scope>NUCLEOTIDE SEQUENCE [LARGE SCALE GENOMIC DNA]</scope>
</reference>
<dbReference type="InterPro" id="IPR047115">
    <property type="entry name" value="ARSB"/>
</dbReference>
<dbReference type="InterPro" id="IPR017850">
    <property type="entry name" value="Alkaline_phosphatase_core_sf"/>
</dbReference>
<dbReference type="PANTHER" id="PTHR10342:SF274">
    <property type="entry name" value="ARYLSULFATASE B"/>
    <property type="match status" value="1"/>
</dbReference>
<keyword evidence="4" id="KW-0378">Hydrolase</keyword>
<evidence type="ECO:0000259" key="8">
    <source>
        <dbReference type="Pfam" id="PF00884"/>
    </source>
</evidence>
<dbReference type="GO" id="GO:0008484">
    <property type="term" value="F:sulfuric ester hydrolase activity"/>
    <property type="evidence" value="ECO:0007669"/>
    <property type="project" value="InterPro"/>
</dbReference>
<dbReference type="EnsemblMetazoa" id="XM_019994736.1">
    <property type="protein sequence ID" value="XP_019850295.1"/>
    <property type="gene ID" value="LOC109581016"/>
</dbReference>
<evidence type="ECO:0000256" key="3">
    <source>
        <dbReference type="ARBA" id="ARBA00022723"/>
    </source>
</evidence>
<keyword evidence="10" id="KW-1185">Reference proteome</keyword>
<dbReference type="SUPFAM" id="SSF53649">
    <property type="entry name" value="Alkaline phosphatase-like"/>
    <property type="match status" value="1"/>
</dbReference>
<evidence type="ECO:0000256" key="5">
    <source>
        <dbReference type="ARBA" id="ARBA00022837"/>
    </source>
</evidence>
<dbReference type="PANTHER" id="PTHR10342">
    <property type="entry name" value="ARYLSULFATASE"/>
    <property type="match status" value="1"/>
</dbReference>
<protein>
    <recommendedName>
        <fullName evidence="8">Sulfatase N-terminal domain-containing protein</fullName>
    </recommendedName>
</protein>
<feature type="signal peptide" evidence="7">
    <location>
        <begin position="1"/>
        <end position="21"/>
    </location>
</feature>
<dbReference type="RefSeq" id="XP_019850295.1">
    <property type="nucleotide sequence ID" value="XM_019994736.1"/>
</dbReference>
<comment type="cofactor">
    <cofactor evidence="1">
        <name>Ca(2+)</name>
        <dbReference type="ChEBI" id="CHEBI:29108"/>
    </cofactor>
</comment>
<accession>A0AAN0IZW2</accession>